<dbReference type="PANTHER" id="PTHR10615">
    <property type="entry name" value="HISTONE ACETYLTRANSFERASE"/>
    <property type="match status" value="1"/>
</dbReference>
<evidence type="ECO:0000313" key="16">
    <source>
        <dbReference type="EMBL" id="JAP41250.1"/>
    </source>
</evidence>
<dbReference type="SUPFAM" id="SSF55729">
    <property type="entry name" value="Acyl-CoA N-acyltransferases (Nat)"/>
    <property type="match status" value="1"/>
</dbReference>
<dbReference type="GO" id="GO:0006357">
    <property type="term" value="P:regulation of transcription by RNA polymerase II"/>
    <property type="evidence" value="ECO:0007669"/>
    <property type="project" value="TreeGrafter"/>
</dbReference>
<dbReference type="EMBL" id="GEEE01021975">
    <property type="protein sequence ID" value="JAP41250.1"/>
    <property type="molecule type" value="Transcribed_RNA"/>
</dbReference>
<evidence type="ECO:0000256" key="6">
    <source>
        <dbReference type="ARBA" id="ARBA00022771"/>
    </source>
</evidence>
<comment type="similarity">
    <text evidence="2 14">Belongs to the MYST (SAS/MOZ) family.</text>
</comment>
<organism evidence="16">
    <name type="scientific">Schistocephalus solidus</name>
    <name type="common">Tapeworm</name>
    <dbReference type="NCBI Taxonomy" id="70667"/>
    <lineage>
        <taxon>Eukaryota</taxon>
        <taxon>Metazoa</taxon>
        <taxon>Spiralia</taxon>
        <taxon>Lophotrochozoa</taxon>
        <taxon>Platyhelminthes</taxon>
        <taxon>Cestoda</taxon>
        <taxon>Eucestoda</taxon>
        <taxon>Diphyllobothriidea</taxon>
        <taxon>Diphyllobothriidae</taxon>
        <taxon>Schistocephalus</taxon>
    </lineage>
</organism>
<reference evidence="16" key="1">
    <citation type="submission" date="2016-01" db="EMBL/GenBank/DDBJ databases">
        <title>Reference transcriptome for the parasite Schistocephalus solidus: insights into the molecular evolution of parasitism.</title>
        <authorList>
            <person name="Hebert F.O."/>
            <person name="Grambauer S."/>
            <person name="Barber I."/>
            <person name="Landry C.R."/>
            <person name="Aubin-Horth N."/>
        </authorList>
    </citation>
    <scope>NUCLEOTIDE SEQUENCE</scope>
</reference>
<accession>A0A0X3NPZ0</accession>
<dbReference type="EC" id="2.3.1.48" evidence="3 14"/>
<evidence type="ECO:0000256" key="3">
    <source>
        <dbReference type="ARBA" id="ARBA00013184"/>
    </source>
</evidence>
<dbReference type="PROSITE" id="PS51726">
    <property type="entry name" value="MYST_HAT"/>
    <property type="match status" value="1"/>
</dbReference>
<dbReference type="CDD" id="cd04301">
    <property type="entry name" value="NAT_SF"/>
    <property type="match status" value="1"/>
</dbReference>
<keyword evidence="6" id="KW-0863">Zinc-finger</keyword>
<gene>
    <name evidence="16" type="primary">KAT7</name>
    <name evidence="16" type="ORF">TR93013</name>
</gene>
<evidence type="ECO:0000256" key="4">
    <source>
        <dbReference type="ARBA" id="ARBA00022679"/>
    </source>
</evidence>
<keyword evidence="5" id="KW-0479">Metal-binding</keyword>
<feature type="active site" description="Proton donor/acceptor" evidence="13">
    <location>
        <position position="381"/>
    </location>
</feature>
<dbReference type="InterPro" id="IPR002515">
    <property type="entry name" value="Znf_C2H2C"/>
</dbReference>
<keyword evidence="8" id="KW-0156">Chromatin regulator</keyword>
<evidence type="ECO:0000256" key="12">
    <source>
        <dbReference type="ARBA" id="ARBA00023242"/>
    </source>
</evidence>
<dbReference type="GO" id="GO:0000785">
    <property type="term" value="C:chromatin"/>
    <property type="evidence" value="ECO:0007669"/>
    <property type="project" value="TreeGrafter"/>
</dbReference>
<dbReference type="Pfam" id="PF01530">
    <property type="entry name" value="zf-C2HC"/>
    <property type="match status" value="1"/>
</dbReference>
<comment type="catalytic activity">
    <reaction evidence="14">
        <text>L-lysyl-[protein] + acetyl-CoA = N(6)-acetyl-L-lysyl-[protein] + CoA + H(+)</text>
        <dbReference type="Rhea" id="RHEA:45948"/>
        <dbReference type="Rhea" id="RHEA-COMP:9752"/>
        <dbReference type="Rhea" id="RHEA-COMP:10731"/>
        <dbReference type="ChEBI" id="CHEBI:15378"/>
        <dbReference type="ChEBI" id="CHEBI:29969"/>
        <dbReference type="ChEBI" id="CHEBI:57287"/>
        <dbReference type="ChEBI" id="CHEBI:57288"/>
        <dbReference type="ChEBI" id="CHEBI:61930"/>
        <dbReference type="EC" id="2.3.1.48"/>
    </reaction>
</comment>
<evidence type="ECO:0000256" key="14">
    <source>
        <dbReference type="RuleBase" id="RU361211"/>
    </source>
</evidence>
<evidence type="ECO:0000256" key="11">
    <source>
        <dbReference type="ARBA" id="ARBA00023163"/>
    </source>
</evidence>
<name>A0A0X3NPZ0_SCHSO</name>
<dbReference type="GO" id="GO:0004402">
    <property type="term" value="F:histone acetyltransferase activity"/>
    <property type="evidence" value="ECO:0007669"/>
    <property type="project" value="InterPro"/>
</dbReference>
<evidence type="ECO:0000259" key="15">
    <source>
        <dbReference type="PROSITE" id="PS51726"/>
    </source>
</evidence>
<evidence type="ECO:0000256" key="8">
    <source>
        <dbReference type="ARBA" id="ARBA00022853"/>
    </source>
</evidence>
<dbReference type="GO" id="GO:0003682">
    <property type="term" value="F:chromatin binding"/>
    <property type="evidence" value="ECO:0007669"/>
    <property type="project" value="TreeGrafter"/>
</dbReference>
<evidence type="ECO:0000256" key="1">
    <source>
        <dbReference type="ARBA" id="ARBA00004123"/>
    </source>
</evidence>
<evidence type="ECO:0000256" key="7">
    <source>
        <dbReference type="ARBA" id="ARBA00022833"/>
    </source>
</evidence>
<protein>
    <recommendedName>
        <fullName evidence="3 14">Histone acetyltransferase</fullName>
        <ecNumber evidence="3 14">2.3.1.48</ecNumber>
    </recommendedName>
</protein>
<keyword evidence="10" id="KW-0805">Transcription regulation</keyword>
<comment type="subcellular location">
    <subcellularLocation>
        <location evidence="1 14">Nucleus</location>
    </subcellularLocation>
</comment>
<dbReference type="PROSITE" id="PS51802">
    <property type="entry name" value="ZF_CCHHC"/>
    <property type="match status" value="1"/>
</dbReference>
<dbReference type="AlphaFoldDB" id="A0A0X3NPZ0"/>
<evidence type="ECO:0000256" key="10">
    <source>
        <dbReference type="ARBA" id="ARBA00023015"/>
    </source>
</evidence>
<dbReference type="GO" id="GO:0005634">
    <property type="term" value="C:nucleus"/>
    <property type="evidence" value="ECO:0007669"/>
    <property type="project" value="UniProtKB-SubCell"/>
</dbReference>
<dbReference type="GO" id="GO:0008270">
    <property type="term" value="F:zinc ion binding"/>
    <property type="evidence" value="ECO:0007669"/>
    <property type="project" value="UniProtKB-KW"/>
</dbReference>
<keyword evidence="4 16" id="KW-0808">Transferase</keyword>
<dbReference type="GO" id="GO:0003712">
    <property type="term" value="F:transcription coregulator activity"/>
    <property type="evidence" value="ECO:0007669"/>
    <property type="project" value="TreeGrafter"/>
</dbReference>
<dbReference type="Pfam" id="PF17772">
    <property type="entry name" value="zf-MYST"/>
    <property type="match status" value="1"/>
</dbReference>
<evidence type="ECO:0000256" key="2">
    <source>
        <dbReference type="ARBA" id="ARBA00010107"/>
    </source>
</evidence>
<evidence type="ECO:0000256" key="13">
    <source>
        <dbReference type="PIRSR" id="PIRSR602717-51"/>
    </source>
</evidence>
<keyword evidence="9" id="KW-0007">Acetylation</keyword>
<dbReference type="InterPro" id="IPR036388">
    <property type="entry name" value="WH-like_DNA-bd_sf"/>
</dbReference>
<dbReference type="InterPro" id="IPR050603">
    <property type="entry name" value="MYST_HAT"/>
</dbReference>
<dbReference type="Gene3D" id="1.10.10.10">
    <property type="entry name" value="Winged helix-like DNA-binding domain superfamily/Winged helix DNA-binding domain"/>
    <property type="match status" value="1"/>
</dbReference>
<dbReference type="PANTHER" id="PTHR10615:SF161">
    <property type="entry name" value="HISTONE ACETYLTRANSFERASE KAT7"/>
    <property type="match status" value="1"/>
</dbReference>
<dbReference type="Gene3D" id="3.30.60.60">
    <property type="entry name" value="N-acetyl transferase-like"/>
    <property type="match status" value="1"/>
</dbReference>
<dbReference type="InterPro" id="IPR040706">
    <property type="entry name" value="Zf-MYST"/>
</dbReference>
<keyword evidence="12 14" id="KW-0539">Nucleus</keyword>
<sequence>MVGRKEKKRLLRSDAQRERKILQRAQLFARRLKPSILSSPPQETPVQLVSKQCPLKGCDSSGHLNGLDQRHITLSACPLYHNASPQYWRQMREREEGIAPSEPAFSSADTVTMSPAVNRSSHLYTVREPNLEKLASSVFIYQFRRAQQKLVSDVEREVQEHLILCARLRQLEQKANPSTNLLSDTLAIQAGTSKEIPVNNLRAIVFGEWEMQTWYASMYPPEVACLPLIYICEFCLTYMRYNIAYRRHRLRCKRKFPPGNEIYRKGTLSFFEVDGEKQKEYCRNICLLAKLYLKQKTVHELDRVPAFLFYILTEADEAGCHIIGYFSKHKPEEQDCPPSATYNNLSCLLILPHYQRKGYGRMLVEFSYLLSRLEGRVGSPERPLSDHGLLLYQNYWRWVVVSYLAAYDLKEINIRSVSEFLGVDVRDIVSTLLDLGLLKYIRTEYYIVNDKSVFRRILSEMRSPDESRRIDRDLLHWCPPKPSLSANTEAPI</sequence>
<dbReference type="InterPro" id="IPR036060">
    <property type="entry name" value="Znf_C2H2C_sf"/>
</dbReference>
<dbReference type="InterPro" id="IPR016181">
    <property type="entry name" value="Acyl_CoA_acyltransferase"/>
</dbReference>
<proteinExistence type="inferred from homology"/>
<keyword evidence="7" id="KW-0862">Zinc</keyword>
<dbReference type="Gene3D" id="3.40.630.30">
    <property type="match status" value="1"/>
</dbReference>
<dbReference type="Pfam" id="PF01853">
    <property type="entry name" value="MOZ_SAS"/>
    <property type="match status" value="1"/>
</dbReference>
<feature type="domain" description="MYST-type HAT" evidence="15">
    <location>
        <begin position="196"/>
        <end position="479"/>
    </location>
</feature>
<keyword evidence="11" id="KW-0804">Transcription</keyword>
<dbReference type="Gene3D" id="4.10.320.30">
    <property type="match status" value="1"/>
</dbReference>
<dbReference type="FunFam" id="3.30.60.60:FF:000001">
    <property type="entry name" value="Histone acetyltransferase"/>
    <property type="match status" value="1"/>
</dbReference>
<evidence type="ECO:0000256" key="9">
    <source>
        <dbReference type="ARBA" id="ARBA00022990"/>
    </source>
</evidence>
<dbReference type="InterPro" id="IPR002717">
    <property type="entry name" value="HAT_MYST-type"/>
</dbReference>
<dbReference type="SUPFAM" id="SSF103637">
    <property type="entry name" value="CCHHC domain"/>
    <property type="match status" value="1"/>
</dbReference>
<evidence type="ECO:0000256" key="5">
    <source>
        <dbReference type="ARBA" id="ARBA00022723"/>
    </source>
</evidence>